<dbReference type="OrthoDB" id="9807941at2"/>
<evidence type="ECO:0000313" key="2">
    <source>
        <dbReference type="EMBL" id="QCK87682.1"/>
    </source>
</evidence>
<evidence type="ECO:0000256" key="1">
    <source>
        <dbReference type="SAM" id="MobiDB-lite"/>
    </source>
</evidence>
<feature type="region of interest" description="Disordered" evidence="1">
    <location>
        <begin position="65"/>
        <end position="84"/>
    </location>
</feature>
<dbReference type="RefSeq" id="WP_137101011.1">
    <property type="nucleotide sequence ID" value="NZ_CP039865.1"/>
</dbReference>
<evidence type="ECO:0000313" key="3">
    <source>
        <dbReference type="Proteomes" id="UP000298588"/>
    </source>
</evidence>
<proteinExistence type="predicted"/>
<sequence length="163" mass="16923">MTAAAEPVAATPKNPAKPASPGAPPKPTTPGGSPPKPKMAAKAVPVATSVSAKGISLAKISIQDDKPELASGKPSGLSEPRLGGRDDLKLIAGIGPKIETILNGLGIYHFDQIAGWSPKEVAWVDGFLKFNGRILRDQWIGQADALAAGGEKEYVLRFGKPPR</sequence>
<feature type="region of interest" description="Disordered" evidence="1">
    <location>
        <begin position="1"/>
        <end position="44"/>
    </location>
</feature>
<dbReference type="Proteomes" id="UP000298588">
    <property type="component" value="Chromosome"/>
</dbReference>
<dbReference type="AlphaFoldDB" id="A0A4D7QUP5"/>
<dbReference type="EMBL" id="CP039865">
    <property type="protein sequence ID" value="QCK87682.1"/>
    <property type="molecule type" value="Genomic_DNA"/>
</dbReference>
<keyword evidence="3" id="KW-1185">Reference proteome</keyword>
<organism evidence="2 3">
    <name type="scientific">Phreatobacter aquaticus</name>
    <dbReference type="NCBI Taxonomy" id="2570229"/>
    <lineage>
        <taxon>Bacteria</taxon>
        <taxon>Pseudomonadati</taxon>
        <taxon>Pseudomonadota</taxon>
        <taxon>Alphaproteobacteria</taxon>
        <taxon>Hyphomicrobiales</taxon>
        <taxon>Phreatobacteraceae</taxon>
        <taxon>Phreatobacter</taxon>
    </lineage>
</organism>
<reference evidence="2 3" key="1">
    <citation type="submission" date="2019-04" db="EMBL/GenBank/DDBJ databases">
        <title>Phreatobacter aquaticus sp. nov.</title>
        <authorList>
            <person name="Choi A."/>
            <person name="Baek K."/>
        </authorList>
    </citation>
    <scope>NUCLEOTIDE SEQUENCE [LARGE SCALE GENOMIC DNA]</scope>
    <source>
        <strain evidence="2 3">NMCR1094</strain>
    </source>
</reference>
<evidence type="ECO:0008006" key="4">
    <source>
        <dbReference type="Google" id="ProtNLM"/>
    </source>
</evidence>
<feature type="compositionally biased region" description="Pro residues" evidence="1">
    <location>
        <begin position="21"/>
        <end position="37"/>
    </location>
</feature>
<dbReference type="KEGG" id="paqt:E8L99_18940"/>
<name>A0A4D7QUP5_9HYPH</name>
<protein>
    <recommendedName>
        <fullName evidence="4">NADH-quinone oxidoreductase subunit E</fullName>
    </recommendedName>
</protein>
<gene>
    <name evidence="2" type="ORF">E8L99_18940</name>
</gene>
<accession>A0A4D7QUP5</accession>
<dbReference type="Gene3D" id="1.10.150.20">
    <property type="entry name" value="5' to 3' exonuclease, C-terminal subdomain"/>
    <property type="match status" value="1"/>
</dbReference>